<keyword evidence="3" id="KW-1185">Reference proteome</keyword>
<dbReference type="Proteomes" id="UP001233172">
    <property type="component" value="Unassembled WGS sequence"/>
</dbReference>
<keyword evidence="1" id="KW-1133">Transmembrane helix</keyword>
<organism evidence="2 3">
    <name type="scientific">Biomphalaria pfeifferi</name>
    <name type="common">Bloodfluke planorb</name>
    <name type="synonym">Freshwater snail</name>
    <dbReference type="NCBI Taxonomy" id="112525"/>
    <lineage>
        <taxon>Eukaryota</taxon>
        <taxon>Metazoa</taxon>
        <taxon>Spiralia</taxon>
        <taxon>Lophotrochozoa</taxon>
        <taxon>Mollusca</taxon>
        <taxon>Gastropoda</taxon>
        <taxon>Heterobranchia</taxon>
        <taxon>Euthyneura</taxon>
        <taxon>Panpulmonata</taxon>
        <taxon>Hygrophila</taxon>
        <taxon>Lymnaeoidea</taxon>
        <taxon>Planorbidae</taxon>
        <taxon>Biomphalaria</taxon>
    </lineage>
</organism>
<dbReference type="AlphaFoldDB" id="A0AAD8EUX9"/>
<protein>
    <submittedName>
        <fullName evidence="2">Protein HtrL</fullName>
    </submittedName>
</protein>
<keyword evidence="1" id="KW-0472">Membrane</keyword>
<evidence type="ECO:0000313" key="3">
    <source>
        <dbReference type="Proteomes" id="UP001233172"/>
    </source>
</evidence>
<feature type="transmembrane region" description="Helical" evidence="1">
    <location>
        <begin position="7"/>
        <end position="28"/>
    </location>
</feature>
<dbReference type="Pfam" id="PF09612">
    <property type="entry name" value="HtrL_YibB"/>
    <property type="match status" value="1"/>
</dbReference>
<gene>
    <name evidence="2" type="ORF">Bpfe_029281</name>
</gene>
<dbReference type="InterPro" id="IPR011735">
    <property type="entry name" value="WlaTC/HtrL_glycosyltransf"/>
</dbReference>
<name>A0AAD8EUX9_BIOPF</name>
<sequence>MNWKIKWSFFVIRLAIFVTFVWILNFYLSHHDHSLLGSLSSRADLASALNDSRGSLISTLKRNKLHQEQTKKSNHNPFEITMVTLYFPLDDSQNKFTTDTYRIWMRTFGWMSNKLVALVTDDTTMNLLKKIRSHLPPERTVLIRVNRSQLGSFKDLDRVKKIFSQPLYPIHRPNTVNAEYPITMNAKYDALQMAMDMGHVDTDYIAWVDIGYFRNLLYVKTPKNYSFTLEIPLDFEDTKIGFSEVSPRVSHTTPWDYIRHNIVWVAGGFVLGKKPVIQKFIKNFKRAFQNLLNDSMASTDQQTIGAMYSPQMIKEQNVKLKTYSCPKGRLQFQLYGPDLQYFCLGYICKEAAQRRRAKVHSGHAPQTVPT</sequence>
<evidence type="ECO:0000313" key="2">
    <source>
        <dbReference type="EMBL" id="KAK0041297.1"/>
    </source>
</evidence>
<accession>A0AAD8EUX9</accession>
<evidence type="ECO:0000256" key="1">
    <source>
        <dbReference type="SAM" id="Phobius"/>
    </source>
</evidence>
<proteinExistence type="predicted"/>
<reference evidence="2" key="2">
    <citation type="submission" date="2023-04" db="EMBL/GenBank/DDBJ databases">
        <authorList>
            <person name="Bu L."/>
            <person name="Lu L."/>
            <person name="Laidemitt M.R."/>
            <person name="Zhang S.M."/>
            <person name="Mutuku M."/>
            <person name="Mkoji G."/>
            <person name="Steinauer M."/>
            <person name="Loker E.S."/>
        </authorList>
    </citation>
    <scope>NUCLEOTIDE SEQUENCE</scope>
    <source>
        <strain evidence="2">KasaAsao</strain>
        <tissue evidence="2">Whole Snail</tissue>
    </source>
</reference>
<reference evidence="2" key="1">
    <citation type="journal article" date="2023" name="PLoS Negl. Trop. Dis.">
        <title>A genome sequence for Biomphalaria pfeifferi, the major vector snail for the human-infecting parasite Schistosoma mansoni.</title>
        <authorList>
            <person name="Bu L."/>
            <person name="Lu L."/>
            <person name="Laidemitt M.R."/>
            <person name="Zhang S.M."/>
            <person name="Mutuku M."/>
            <person name="Mkoji G."/>
            <person name="Steinauer M."/>
            <person name="Loker E.S."/>
        </authorList>
    </citation>
    <scope>NUCLEOTIDE SEQUENCE</scope>
    <source>
        <strain evidence="2">KasaAsao</strain>
    </source>
</reference>
<dbReference type="EMBL" id="JASAOG010000280">
    <property type="protein sequence ID" value="KAK0041297.1"/>
    <property type="molecule type" value="Genomic_DNA"/>
</dbReference>
<keyword evidence="1" id="KW-0812">Transmembrane</keyword>
<comment type="caution">
    <text evidence="2">The sequence shown here is derived from an EMBL/GenBank/DDBJ whole genome shotgun (WGS) entry which is preliminary data.</text>
</comment>